<dbReference type="InterPro" id="IPR011460">
    <property type="entry name" value="Lcl_C"/>
</dbReference>
<dbReference type="PANTHER" id="PTHR35812:SF1">
    <property type="entry name" value="LIPOPROTEIN"/>
    <property type="match status" value="1"/>
</dbReference>
<proteinExistence type="predicted"/>
<dbReference type="EMBL" id="FPBX01000037">
    <property type="protein sequence ID" value="SFU92185.1"/>
    <property type="molecule type" value="Genomic_DNA"/>
</dbReference>
<feature type="domain" description="Lcl C-terminal" evidence="2">
    <location>
        <begin position="120"/>
        <end position="239"/>
    </location>
</feature>
<dbReference type="OrthoDB" id="8555302at2"/>
<organism evidence="3 4">
    <name type="scientific">Paenacidovorax caeni</name>
    <dbReference type="NCBI Taxonomy" id="343013"/>
    <lineage>
        <taxon>Bacteria</taxon>
        <taxon>Pseudomonadati</taxon>
        <taxon>Pseudomonadota</taxon>
        <taxon>Betaproteobacteria</taxon>
        <taxon>Burkholderiales</taxon>
        <taxon>Comamonadaceae</taxon>
        <taxon>Paenacidovorax</taxon>
    </lineage>
</organism>
<reference evidence="3 4" key="1">
    <citation type="submission" date="2016-10" db="EMBL/GenBank/DDBJ databases">
        <authorList>
            <person name="de Groot N.N."/>
        </authorList>
    </citation>
    <scope>NUCLEOTIDE SEQUENCE [LARGE SCALE GENOMIC DNA]</scope>
    <source>
        <strain evidence="3 4">R-24608</strain>
    </source>
</reference>
<accession>A0A1I7K479</accession>
<dbReference type="STRING" id="343013.SAMN04489707_103719"/>
<name>A0A1I7K479_9BURK</name>
<feature type="signal peptide" evidence="1">
    <location>
        <begin position="1"/>
        <end position="22"/>
    </location>
</feature>
<protein>
    <recommendedName>
        <fullName evidence="2">Lcl C-terminal domain-containing protein</fullName>
    </recommendedName>
</protein>
<feature type="chain" id="PRO_5010271613" description="Lcl C-terminal domain-containing protein" evidence="1">
    <location>
        <begin position="23"/>
        <end position="242"/>
    </location>
</feature>
<evidence type="ECO:0000256" key="1">
    <source>
        <dbReference type="SAM" id="SignalP"/>
    </source>
</evidence>
<keyword evidence="1" id="KW-0732">Signal</keyword>
<dbReference type="PANTHER" id="PTHR35812">
    <property type="entry name" value="LIPOPROTEIN"/>
    <property type="match status" value="1"/>
</dbReference>
<dbReference type="Proteomes" id="UP000183656">
    <property type="component" value="Unassembled WGS sequence"/>
</dbReference>
<sequence length="242" mass="25171">MHHHTPFALALAAALCIPLAQAQPTGRLNDTGQALCYDGATLVACTSANTGDAATYPRQDGRFGRDRAGMAKVGGGAAGFDFTRLCWSGDAEGSGTCTGTLVANTSSANPSGSLSTDWACTKDNHTNLIWSLQRSPVINWNNATSTAGGSLIAAHNAASRCGFATGWRVPTRRELLSIVHHGAYSPAIDGAYFPATVNDLYWTNDSYAPFPAGAWGVNFVNGDANAGLKAGANHVRLVRSGQ</sequence>
<dbReference type="RefSeq" id="WP_054257873.1">
    <property type="nucleotide sequence ID" value="NZ_CYIG01000062.1"/>
</dbReference>
<evidence type="ECO:0000313" key="4">
    <source>
        <dbReference type="Proteomes" id="UP000183656"/>
    </source>
</evidence>
<gene>
    <name evidence="3" type="ORF">SAMN04489707_103719</name>
</gene>
<evidence type="ECO:0000259" key="2">
    <source>
        <dbReference type="Pfam" id="PF07603"/>
    </source>
</evidence>
<dbReference type="AlphaFoldDB" id="A0A1I7K479"/>
<keyword evidence="4" id="KW-1185">Reference proteome</keyword>
<evidence type="ECO:0000313" key="3">
    <source>
        <dbReference type="EMBL" id="SFU92185.1"/>
    </source>
</evidence>
<dbReference type="Pfam" id="PF07603">
    <property type="entry name" value="Lcl_C"/>
    <property type="match status" value="1"/>
</dbReference>